<accession>A0A149TMM8</accession>
<protein>
    <submittedName>
        <fullName evidence="6">Ferrichrome ABC transporter ATP-binding protein</fullName>
    </submittedName>
</protein>
<evidence type="ECO:0000313" key="7">
    <source>
        <dbReference type="Proteomes" id="UP000075636"/>
    </source>
</evidence>
<comment type="similarity">
    <text evidence="1">Belongs to the ABC transporter superfamily.</text>
</comment>
<evidence type="ECO:0000259" key="5">
    <source>
        <dbReference type="PROSITE" id="PS50893"/>
    </source>
</evidence>
<sequence length="257" mass="27285">MMILQTDTLSLTLQGNRLLHDITLDVRPGEVLGLIGPNGAGKSTFLRVMAGLLRPETGRVLLDGQDLFSMPSEQRGRQLAYLPQDAPAAIGMSVRDVIALGRLPHRRTATAEQDAAAVQQALEVVGMSAFADRSCVSLSGGERARVLLARALAVEAPVLLADEPVAALDPAQALTVMELFNRYAAQGQAVAVILHDLALAARFCTRIAVLSEGALVSIGAPSDVLTDALFSEVYGVAVRRCGEVVVPWSLVSRKRVL</sequence>
<dbReference type="Proteomes" id="UP000075636">
    <property type="component" value="Unassembled WGS sequence"/>
</dbReference>
<dbReference type="InterPro" id="IPR003439">
    <property type="entry name" value="ABC_transporter-like_ATP-bd"/>
</dbReference>
<dbReference type="STRING" id="318683.A0U94_12650"/>
<dbReference type="FunFam" id="3.40.50.300:FF:000134">
    <property type="entry name" value="Iron-enterobactin ABC transporter ATP-binding protein"/>
    <property type="match status" value="1"/>
</dbReference>
<dbReference type="SMART" id="SM00382">
    <property type="entry name" value="AAA"/>
    <property type="match status" value="1"/>
</dbReference>
<organism evidence="6 7">
    <name type="scientific">Gluconobacter albidus</name>
    <dbReference type="NCBI Taxonomy" id="318683"/>
    <lineage>
        <taxon>Bacteria</taxon>
        <taxon>Pseudomonadati</taxon>
        <taxon>Pseudomonadota</taxon>
        <taxon>Alphaproteobacteria</taxon>
        <taxon>Acetobacterales</taxon>
        <taxon>Acetobacteraceae</taxon>
        <taxon>Gluconobacter</taxon>
    </lineage>
</organism>
<dbReference type="InterPro" id="IPR003593">
    <property type="entry name" value="AAA+_ATPase"/>
</dbReference>
<evidence type="ECO:0000256" key="4">
    <source>
        <dbReference type="ARBA" id="ARBA00022840"/>
    </source>
</evidence>
<comment type="caution">
    <text evidence="6">The sequence shown here is derived from an EMBL/GenBank/DDBJ whole genome shotgun (WGS) entry which is preliminary data.</text>
</comment>
<gene>
    <name evidence="6" type="ORF">AD945_01970</name>
</gene>
<proteinExistence type="inferred from homology"/>
<dbReference type="AlphaFoldDB" id="A0A149TMM8"/>
<dbReference type="Pfam" id="PF00005">
    <property type="entry name" value="ABC_tran"/>
    <property type="match status" value="1"/>
</dbReference>
<dbReference type="GO" id="GO:0005524">
    <property type="term" value="F:ATP binding"/>
    <property type="evidence" value="ECO:0007669"/>
    <property type="project" value="UniProtKB-KW"/>
</dbReference>
<dbReference type="CDD" id="cd03214">
    <property type="entry name" value="ABC_Iron-Siderophores_B12_Hemin"/>
    <property type="match status" value="1"/>
</dbReference>
<keyword evidence="2" id="KW-0813">Transport</keyword>
<evidence type="ECO:0000256" key="3">
    <source>
        <dbReference type="ARBA" id="ARBA00022741"/>
    </source>
</evidence>
<evidence type="ECO:0000313" key="6">
    <source>
        <dbReference type="EMBL" id="KXV50461.1"/>
    </source>
</evidence>
<dbReference type="PROSITE" id="PS00211">
    <property type="entry name" value="ABC_TRANSPORTER_1"/>
    <property type="match status" value="1"/>
</dbReference>
<reference evidence="6 7" key="1">
    <citation type="submission" date="2015-06" db="EMBL/GenBank/DDBJ databases">
        <title>Improved classification and identification of acetic acid bacteria using matrix-assisted laser desorption/ionization time-of-flight mass spectrometry; Gluconobacter nephelii and Gluconobacter uchimurae are later heterotypic synonyms of Gluconobacter japonicus and Gluconobacter oxydans, respectively.</title>
        <authorList>
            <person name="Li L."/>
            <person name="Cleenwerck I."/>
            <person name="De Vuyst L."/>
            <person name="Vandamme P."/>
        </authorList>
    </citation>
    <scope>NUCLEOTIDE SEQUENCE [LARGE SCALE GENOMIC DNA]</scope>
    <source>
        <strain evidence="6 7">LMG 1768</strain>
    </source>
</reference>
<dbReference type="SUPFAM" id="SSF52540">
    <property type="entry name" value="P-loop containing nucleoside triphosphate hydrolases"/>
    <property type="match status" value="1"/>
</dbReference>
<feature type="domain" description="ABC transporter" evidence="5">
    <location>
        <begin position="4"/>
        <end position="237"/>
    </location>
</feature>
<dbReference type="PANTHER" id="PTHR42794:SF2">
    <property type="entry name" value="ABC TRANSPORTER ATP-BINDING PROTEIN"/>
    <property type="match status" value="1"/>
</dbReference>
<dbReference type="InterPro" id="IPR027417">
    <property type="entry name" value="P-loop_NTPase"/>
</dbReference>
<keyword evidence="4 6" id="KW-0067">ATP-binding</keyword>
<dbReference type="EMBL" id="LHZR01000078">
    <property type="protein sequence ID" value="KXV50461.1"/>
    <property type="molecule type" value="Genomic_DNA"/>
</dbReference>
<name>A0A149TMM8_9PROT</name>
<evidence type="ECO:0000256" key="1">
    <source>
        <dbReference type="ARBA" id="ARBA00005417"/>
    </source>
</evidence>
<dbReference type="InterPro" id="IPR017871">
    <property type="entry name" value="ABC_transporter-like_CS"/>
</dbReference>
<keyword evidence="3" id="KW-0547">Nucleotide-binding</keyword>
<evidence type="ECO:0000256" key="2">
    <source>
        <dbReference type="ARBA" id="ARBA00022448"/>
    </source>
</evidence>
<dbReference type="PANTHER" id="PTHR42794">
    <property type="entry name" value="HEMIN IMPORT ATP-BINDING PROTEIN HMUV"/>
    <property type="match status" value="1"/>
</dbReference>
<dbReference type="Gene3D" id="3.40.50.300">
    <property type="entry name" value="P-loop containing nucleotide triphosphate hydrolases"/>
    <property type="match status" value="1"/>
</dbReference>
<dbReference type="GO" id="GO:0016887">
    <property type="term" value="F:ATP hydrolysis activity"/>
    <property type="evidence" value="ECO:0007669"/>
    <property type="project" value="InterPro"/>
</dbReference>
<dbReference type="PROSITE" id="PS50893">
    <property type="entry name" value="ABC_TRANSPORTER_2"/>
    <property type="match status" value="1"/>
</dbReference>